<keyword evidence="8" id="KW-0539">Nucleus</keyword>
<keyword evidence="6" id="KW-0010">Activator</keyword>
<feature type="domain" description="AP2/ERF" evidence="11">
    <location>
        <begin position="596"/>
        <end position="655"/>
    </location>
</feature>
<feature type="region of interest" description="Disordered" evidence="10">
    <location>
        <begin position="335"/>
        <end position="364"/>
    </location>
</feature>
<evidence type="ECO:0000313" key="13">
    <source>
        <dbReference type="Proteomes" id="UP001188597"/>
    </source>
</evidence>
<proteinExistence type="inferred from homology"/>
<dbReference type="GO" id="GO:0006952">
    <property type="term" value="P:defense response"/>
    <property type="evidence" value="ECO:0007669"/>
    <property type="project" value="UniProtKB-KW"/>
</dbReference>
<comment type="similarity">
    <text evidence="9">Belongs to the AP2/ERF transcription factor family. ERF subfamily.</text>
</comment>
<keyword evidence="4" id="KW-0346">Stress response</keyword>
<evidence type="ECO:0000256" key="7">
    <source>
        <dbReference type="ARBA" id="ARBA00023163"/>
    </source>
</evidence>
<evidence type="ECO:0000313" key="12">
    <source>
        <dbReference type="EMBL" id="KAK3032865.1"/>
    </source>
</evidence>
<feature type="region of interest" description="Disordered" evidence="10">
    <location>
        <begin position="382"/>
        <end position="404"/>
    </location>
</feature>
<dbReference type="PANTHER" id="PTHR31241:SF62">
    <property type="entry name" value="DEHYDRATION-RESPONSIVE ELEMENT-BINDING PROTEIN 2D"/>
    <property type="match status" value="1"/>
</dbReference>
<dbReference type="GO" id="GO:0003700">
    <property type="term" value="F:DNA-binding transcription factor activity"/>
    <property type="evidence" value="ECO:0007669"/>
    <property type="project" value="InterPro"/>
</dbReference>
<evidence type="ECO:0000256" key="3">
    <source>
        <dbReference type="ARBA" id="ARBA00023015"/>
    </source>
</evidence>
<protein>
    <recommendedName>
        <fullName evidence="11">AP2/ERF domain-containing protein</fullName>
    </recommendedName>
</protein>
<evidence type="ECO:0000259" key="11">
    <source>
        <dbReference type="PROSITE" id="PS51032"/>
    </source>
</evidence>
<evidence type="ECO:0000256" key="2">
    <source>
        <dbReference type="ARBA" id="ARBA00022821"/>
    </source>
</evidence>
<dbReference type="InterPro" id="IPR036955">
    <property type="entry name" value="AP2/ERF_dom_sf"/>
</dbReference>
<dbReference type="EMBL" id="JAVXUP010000252">
    <property type="protein sequence ID" value="KAK3032865.1"/>
    <property type="molecule type" value="Genomic_DNA"/>
</dbReference>
<dbReference type="Gene3D" id="3.30.730.10">
    <property type="entry name" value="AP2/ERF domain"/>
    <property type="match status" value="2"/>
</dbReference>
<feature type="compositionally biased region" description="Polar residues" evidence="10">
    <location>
        <begin position="487"/>
        <end position="505"/>
    </location>
</feature>
<gene>
    <name evidence="12" type="ORF">RJ639_037042</name>
</gene>
<feature type="region of interest" description="Disordered" evidence="10">
    <location>
        <begin position="484"/>
        <end position="505"/>
    </location>
</feature>
<dbReference type="SUPFAM" id="SSF54171">
    <property type="entry name" value="DNA-binding domain"/>
    <property type="match status" value="2"/>
</dbReference>
<sequence length="837" mass="93475">MDRNFRKRAIDPEKILLKWKSINQVDSIAAIDTGIENKKKCSVKVSKKGGMVDKGAPENSVYRYRGIRQRKWGKWVAEIREPTVENGEKPTRLWLGTFNSAVEAAVAYDEAARTMYGSRAKLNFPGFVKPVEVSHNSLTFTTSTNPTRISAPQSTATSTMELETYTAALNEFEVGMAEKFKAKGECHRVDKKVKPSIVVEPPKRVESETPASQGFAVPKIVCEPPKHVKLEAPIPQETAVSRIISARPKKVNIRTPTTQGNAMQRMVCEHPKHVEIRAPTSQRIAIVCEPLKHIEVEISKTQAIARVTESRTGSNVSDESMQCVKNENSVCCLPIETSSSGNPQDRKDDSFDSGGQICLSQGNQGEKSSSLCIELQNQKNYQQNSSADATMDKKYSRTISKDDSGVKHDENCELFGQLRSTEDVLLEDYFKSLERYLMDDSIDMDWPEFDNEYVKLSDWGSNLINSEVREAFDLHPHSALGPEGNNGFDQSASTEGHGQCLQPSCSPSHELKNEVGGNSNLMLLMDYTLQRSSRKRRNSVEETLLKWRNFDHHVDTSSTTGDGMNGLKKKRKVQVKEPKKKGCMIGKGGPENLVCKYRGVRQRKWVAEIREPKMANGGTPIRLWLGTFNSAVEAALAYDGAARTMYGPRARLNLPGYHVKPMKFSHVSSNVTRISTPKLIMTWRMKFEAYKEALDEFEVSMVDQQQQQNVPRQETLDIKPSGTVSTDDCGVAHDENSESAQLGSSENVLFQDYLKSLEISLMDDLFDKEPSGTVDNYVDLSDWRHFLLNSPEREALNVRLSGIFDTNNSSPGHGVSSAGHEQCLQPCSHQVPLAMSC</sequence>
<evidence type="ECO:0000256" key="5">
    <source>
        <dbReference type="ARBA" id="ARBA00023125"/>
    </source>
</evidence>
<keyword evidence="3" id="KW-0805">Transcription regulation</keyword>
<dbReference type="Proteomes" id="UP001188597">
    <property type="component" value="Unassembled WGS sequence"/>
</dbReference>
<feature type="compositionally biased region" description="Basic and acidic residues" evidence="10">
    <location>
        <begin position="390"/>
        <end position="404"/>
    </location>
</feature>
<evidence type="ECO:0000256" key="6">
    <source>
        <dbReference type="ARBA" id="ARBA00023159"/>
    </source>
</evidence>
<dbReference type="PROSITE" id="PS51032">
    <property type="entry name" value="AP2_ERF"/>
    <property type="match status" value="2"/>
</dbReference>
<feature type="region of interest" description="Disordered" evidence="10">
    <location>
        <begin position="705"/>
        <end position="730"/>
    </location>
</feature>
<dbReference type="PRINTS" id="PR00367">
    <property type="entry name" value="ETHRSPELEMNT"/>
</dbReference>
<keyword evidence="13" id="KW-1185">Reference proteome</keyword>
<keyword evidence="2" id="KW-0611">Plant defense</keyword>
<dbReference type="FunFam" id="3.30.730.10:FF:000001">
    <property type="entry name" value="Ethylene-responsive transcription factor 2"/>
    <property type="match status" value="1"/>
</dbReference>
<dbReference type="GO" id="GO:0045893">
    <property type="term" value="P:positive regulation of DNA-templated transcription"/>
    <property type="evidence" value="ECO:0007669"/>
    <property type="project" value="TreeGrafter"/>
</dbReference>
<evidence type="ECO:0000256" key="1">
    <source>
        <dbReference type="ARBA" id="ARBA00004123"/>
    </source>
</evidence>
<dbReference type="PANTHER" id="PTHR31241">
    <property type="entry name" value="DEHYDRATION-RESPONSIVE ELEMENT-BINDING PROTEIN 2C"/>
    <property type="match status" value="1"/>
</dbReference>
<dbReference type="AlphaFoldDB" id="A0AA89B903"/>
<comment type="subcellular location">
    <subcellularLocation>
        <location evidence="1">Nucleus</location>
    </subcellularLocation>
</comment>
<dbReference type="CDD" id="cd00018">
    <property type="entry name" value="AP2"/>
    <property type="match status" value="2"/>
</dbReference>
<feature type="domain" description="AP2/ERF" evidence="11">
    <location>
        <begin position="63"/>
        <end position="125"/>
    </location>
</feature>
<evidence type="ECO:0000256" key="9">
    <source>
        <dbReference type="ARBA" id="ARBA00024343"/>
    </source>
</evidence>
<dbReference type="SMART" id="SM00380">
    <property type="entry name" value="AP2"/>
    <property type="match status" value="2"/>
</dbReference>
<dbReference type="InterPro" id="IPR001471">
    <property type="entry name" value="AP2/ERF_dom"/>
</dbReference>
<evidence type="ECO:0000256" key="8">
    <source>
        <dbReference type="ARBA" id="ARBA00023242"/>
    </source>
</evidence>
<keyword evidence="5" id="KW-0238">DNA-binding</keyword>
<name>A0AA89B903_9ASTE</name>
<evidence type="ECO:0000256" key="10">
    <source>
        <dbReference type="SAM" id="MobiDB-lite"/>
    </source>
</evidence>
<dbReference type="GO" id="GO:0005634">
    <property type="term" value="C:nucleus"/>
    <property type="evidence" value="ECO:0007669"/>
    <property type="project" value="UniProtKB-SubCell"/>
</dbReference>
<comment type="caution">
    <text evidence="12">The sequence shown here is derived from an EMBL/GenBank/DDBJ whole genome shotgun (WGS) entry which is preliminary data.</text>
</comment>
<accession>A0AA89B903</accession>
<organism evidence="12 13">
    <name type="scientific">Escallonia herrerae</name>
    <dbReference type="NCBI Taxonomy" id="1293975"/>
    <lineage>
        <taxon>Eukaryota</taxon>
        <taxon>Viridiplantae</taxon>
        <taxon>Streptophyta</taxon>
        <taxon>Embryophyta</taxon>
        <taxon>Tracheophyta</taxon>
        <taxon>Spermatophyta</taxon>
        <taxon>Magnoliopsida</taxon>
        <taxon>eudicotyledons</taxon>
        <taxon>Gunneridae</taxon>
        <taxon>Pentapetalae</taxon>
        <taxon>asterids</taxon>
        <taxon>campanulids</taxon>
        <taxon>Escalloniales</taxon>
        <taxon>Escalloniaceae</taxon>
        <taxon>Escallonia</taxon>
    </lineage>
</organism>
<reference evidence="12" key="1">
    <citation type="submission" date="2022-12" db="EMBL/GenBank/DDBJ databases">
        <title>Draft genome assemblies for two species of Escallonia (Escalloniales).</title>
        <authorList>
            <person name="Chanderbali A."/>
            <person name="Dervinis C."/>
            <person name="Anghel I."/>
            <person name="Soltis D."/>
            <person name="Soltis P."/>
            <person name="Zapata F."/>
        </authorList>
    </citation>
    <scope>NUCLEOTIDE SEQUENCE</scope>
    <source>
        <strain evidence="12">UCBG64.0493</strain>
        <tissue evidence="12">Leaf</tissue>
    </source>
</reference>
<dbReference type="InterPro" id="IPR016177">
    <property type="entry name" value="DNA-bd_dom_sf"/>
</dbReference>
<dbReference type="Pfam" id="PF00847">
    <property type="entry name" value="AP2"/>
    <property type="match status" value="2"/>
</dbReference>
<keyword evidence="7" id="KW-0804">Transcription</keyword>
<evidence type="ECO:0000256" key="4">
    <source>
        <dbReference type="ARBA" id="ARBA00023016"/>
    </source>
</evidence>
<dbReference type="GO" id="GO:0000976">
    <property type="term" value="F:transcription cis-regulatory region binding"/>
    <property type="evidence" value="ECO:0007669"/>
    <property type="project" value="TreeGrafter"/>
</dbReference>